<reference evidence="13" key="2">
    <citation type="submission" date="2019-06" db="EMBL/GenBank/DDBJ databases">
        <title>Genomics analysis of Aphanomyces spp. identifies a new class of oomycete effector associated with host adaptation.</title>
        <authorList>
            <person name="Gaulin E."/>
        </authorList>
    </citation>
    <scope>NUCLEOTIDE SEQUENCE</scope>
    <source>
        <strain evidence="13">CBS 578.67</strain>
    </source>
</reference>
<comment type="similarity">
    <text evidence="1">Belongs to the DEAD box helicase family. DEAH subfamily.</text>
</comment>
<dbReference type="InterPro" id="IPR001841">
    <property type="entry name" value="Znf_RING"/>
</dbReference>
<keyword evidence="5" id="KW-0067">ATP-binding</keyword>
<keyword evidence="4" id="KW-0347">Helicase</keyword>
<feature type="domain" description="WWE" evidence="10">
    <location>
        <begin position="1982"/>
        <end position="2063"/>
    </location>
</feature>
<dbReference type="Pfam" id="PF02825">
    <property type="entry name" value="WWE"/>
    <property type="match status" value="2"/>
</dbReference>
<dbReference type="PROSITE" id="PS51194">
    <property type="entry name" value="HELICASE_CTER"/>
    <property type="match status" value="1"/>
</dbReference>
<proteinExistence type="inferred from homology"/>
<dbReference type="Gene3D" id="1.10.10.2130">
    <property type="entry name" value="DEAH helicase family, winged-helix domain"/>
    <property type="match status" value="1"/>
</dbReference>
<dbReference type="GO" id="GO:0004386">
    <property type="term" value="F:helicase activity"/>
    <property type="evidence" value="ECO:0007669"/>
    <property type="project" value="UniProtKB-KW"/>
</dbReference>
<dbReference type="InterPro" id="IPR018123">
    <property type="entry name" value="WWE-dom_subgr"/>
</dbReference>
<evidence type="ECO:0000259" key="11">
    <source>
        <dbReference type="PROSITE" id="PS51192"/>
    </source>
</evidence>
<dbReference type="SUPFAM" id="SSF52540">
    <property type="entry name" value="P-loop containing nucleoside triphosphate hydrolases"/>
    <property type="match status" value="1"/>
</dbReference>
<dbReference type="PROSITE" id="PS00690">
    <property type="entry name" value="DEAH_ATP_HELICASE"/>
    <property type="match status" value="1"/>
</dbReference>
<dbReference type="PROSITE" id="PS50918">
    <property type="entry name" value="WWE"/>
    <property type="match status" value="2"/>
</dbReference>
<dbReference type="Gene3D" id="3.90.228.10">
    <property type="match status" value="1"/>
</dbReference>
<dbReference type="GO" id="GO:0003723">
    <property type="term" value="F:RNA binding"/>
    <property type="evidence" value="ECO:0007669"/>
    <property type="project" value="TreeGrafter"/>
</dbReference>
<dbReference type="InterPro" id="IPR004170">
    <property type="entry name" value="WWE_dom"/>
</dbReference>
<dbReference type="SMART" id="SM00487">
    <property type="entry name" value="DEXDc"/>
    <property type="match status" value="1"/>
</dbReference>
<dbReference type="PANTHER" id="PTHR18934">
    <property type="entry name" value="ATP-DEPENDENT RNA HELICASE"/>
    <property type="match status" value="1"/>
</dbReference>
<dbReference type="GO" id="GO:0016787">
    <property type="term" value="F:hydrolase activity"/>
    <property type="evidence" value="ECO:0007669"/>
    <property type="project" value="UniProtKB-KW"/>
</dbReference>
<dbReference type="CDD" id="cd17917">
    <property type="entry name" value="DEXHc_RHA-like"/>
    <property type="match status" value="1"/>
</dbReference>
<feature type="domain" description="Helicase ATP-binding" evidence="11">
    <location>
        <begin position="290"/>
        <end position="455"/>
    </location>
</feature>
<evidence type="ECO:0000259" key="12">
    <source>
        <dbReference type="PROSITE" id="PS51194"/>
    </source>
</evidence>
<dbReference type="Gene3D" id="3.30.720.50">
    <property type="match status" value="2"/>
</dbReference>
<feature type="domain" description="Helicase C-terminal" evidence="12">
    <location>
        <begin position="486"/>
        <end position="656"/>
    </location>
</feature>
<evidence type="ECO:0000259" key="8">
    <source>
        <dbReference type="PROSITE" id="PS50089"/>
    </source>
</evidence>
<dbReference type="SMART" id="SM00847">
    <property type="entry name" value="HA2"/>
    <property type="match status" value="1"/>
</dbReference>
<dbReference type="OrthoDB" id="9989552at2759"/>
<evidence type="ECO:0000259" key="9">
    <source>
        <dbReference type="PROSITE" id="PS50157"/>
    </source>
</evidence>
<keyword evidence="3" id="KW-0378">Hydrolase</keyword>
<dbReference type="GO" id="GO:0005524">
    <property type="term" value="F:ATP binding"/>
    <property type="evidence" value="ECO:0007669"/>
    <property type="project" value="UniProtKB-KW"/>
</dbReference>
<dbReference type="SMART" id="SM00490">
    <property type="entry name" value="HELICc"/>
    <property type="match status" value="1"/>
</dbReference>
<dbReference type="PROSITE" id="PS50157">
    <property type="entry name" value="ZINC_FINGER_C2H2_2"/>
    <property type="match status" value="2"/>
</dbReference>
<evidence type="ECO:0000256" key="4">
    <source>
        <dbReference type="ARBA" id="ARBA00022806"/>
    </source>
</evidence>
<feature type="domain" description="C2H2-type" evidence="9">
    <location>
        <begin position="78"/>
        <end position="107"/>
    </location>
</feature>
<evidence type="ECO:0000256" key="2">
    <source>
        <dbReference type="ARBA" id="ARBA00022741"/>
    </source>
</evidence>
<dbReference type="SMART" id="SM00355">
    <property type="entry name" value="ZnF_C2H2"/>
    <property type="match status" value="3"/>
</dbReference>
<feature type="domain" description="C2H2-type" evidence="9">
    <location>
        <begin position="40"/>
        <end position="69"/>
    </location>
</feature>
<name>A0A485LNA2_9STRA</name>
<dbReference type="PROSITE" id="PS00028">
    <property type="entry name" value="ZINC_FINGER_C2H2_1"/>
    <property type="match status" value="2"/>
</dbReference>
<evidence type="ECO:0000313" key="15">
    <source>
        <dbReference type="Proteomes" id="UP000332933"/>
    </source>
</evidence>
<protein>
    <submittedName>
        <fullName evidence="14">Aste57867_23618 protein</fullName>
    </submittedName>
</protein>
<dbReference type="Gene3D" id="3.30.40.10">
    <property type="entry name" value="Zinc/RING finger domain, C3HC4 (zinc finger)"/>
    <property type="match status" value="1"/>
</dbReference>
<dbReference type="InterPro" id="IPR037197">
    <property type="entry name" value="WWE_dom_sf"/>
</dbReference>
<keyword evidence="6" id="KW-0863">Zinc-finger</keyword>
<dbReference type="CDD" id="cd18791">
    <property type="entry name" value="SF2_C_RHA"/>
    <property type="match status" value="1"/>
</dbReference>
<evidence type="ECO:0000313" key="13">
    <source>
        <dbReference type="EMBL" id="KAF0684383.1"/>
    </source>
</evidence>
<dbReference type="InterPro" id="IPR001650">
    <property type="entry name" value="Helicase_C-like"/>
</dbReference>
<keyword evidence="6" id="KW-0479">Metal-binding</keyword>
<dbReference type="InterPro" id="IPR027417">
    <property type="entry name" value="P-loop_NTPase"/>
</dbReference>
<dbReference type="CDD" id="cd20335">
    <property type="entry name" value="BRcat_RBR"/>
    <property type="match status" value="1"/>
</dbReference>
<dbReference type="Proteomes" id="UP000332933">
    <property type="component" value="Unassembled WGS sequence"/>
</dbReference>
<evidence type="ECO:0000256" key="6">
    <source>
        <dbReference type="PROSITE-ProRule" id="PRU00042"/>
    </source>
</evidence>
<dbReference type="InterPro" id="IPR013087">
    <property type="entry name" value="Znf_C2H2_type"/>
</dbReference>
<evidence type="ECO:0000256" key="7">
    <source>
        <dbReference type="SAM" id="MobiDB-lite"/>
    </source>
</evidence>
<dbReference type="InterPro" id="IPR002464">
    <property type="entry name" value="DNA/RNA_helicase_DEAH_CS"/>
</dbReference>
<reference evidence="14 15" key="1">
    <citation type="submission" date="2019-03" db="EMBL/GenBank/DDBJ databases">
        <authorList>
            <person name="Gaulin E."/>
            <person name="Dumas B."/>
        </authorList>
    </citation>
    <scope>NUCLEOTIDE SEQUENCE [LARGE SCALE GENOMIC DNA]</scope>
    <source>
        <strain evidence="14">CBS 568.67</strain>
    </source>
</reference>
<dbReference type="InterPro" id="IPR042035">
    <property type="entry name" value="DEAH_win-hel_dom"/>
</dbReference>
<keyword evidence="15" id="KW-1185">Reference proteome</keyword>
<gene>
    <name evidence="14" type="primary">Aste57867_23618</name>
    <name evidence="13" type="ORF">As57867_023546</name>
    <name evidence="14" type="ORF">ASTE57867_23618</name>
</gene>
<keyword evidence="6" id="KW-0862">Zinc</keyword>
<dbReference type="Gene3D" id="3.40.50.300">
    <property type="entry name" value="P-loop containing nucleotide triphosphate hydrolases"/>
    <property type="match status" value="2"/>
</dbReference>
<feature type="region of interest" description="Disordered" evidence="7">
    <location>
        <begin position="136"/>
        <end position="160"/>
    </location>
</feature>
<dbReference type="GO" id="GO:0008270">
    <property type="term" value="F:zinc ion binding"/>
    <property type="evidence" value="ECO:0007669"/>
    <property type="project" value="UniProtKB-KW"/>
</dbReference>
<dbReference type="InterPro" id="IPR013083">
    <property type="entry name" value="Znf_RING/FYVE/PHD"/>
</dbReference>
<dbReference type="InterPro" id="IPR014001">
    <property type="entry name" value="Helicase_ATP-bd"/>
</dbReference>
<dbReference type="PROSITE" id="PS50089">
    <property type="entry name" value="ZF_RING_2"/>
    <property type="match status" value="1"/>
</dbReference>
<dbReference type="Pfam" id="PF00271">
    <property type="entry name" value="Helicase_C"/>
    <property type="match status" value="1"/>
</dbReference>
<evidence type="ECO:0000313" key="14">
    <source>
        <dbReference type="EMBL" id="VFU00263.1"/>
    </source>
</evidence>
<dbReference type="EMBL" id="CAADRA010007316">
    <property type="protein sequence ID" value="VFU00263.1"/>
    <property type="molecule type" value="Genomic_DNA"/>
</dbReference>
<evidence type="ECO:0000256" key="3">
    <source>
        <dbReference type="ARBA" id="ARBA00022801"/>
    </source>
</evidence>
<accession>A0A485LNA2</accession>
<feature type="domain" description="RING-type" evidence="8">
    <location>
        <begin position="1550"/>
        <end position="1596"/>
    </location>
</feature>
<evidence type="ECO:0000256" key="1">
    <source>
        <dbReference type="ARBA" id="ARBA00008792"/>
    </source>
</evidence>
<dbReference type="SUPFAM" id="SSF56399">
    <property type="entry name" value="ADP-ribosylation"/>
    <property type="match status" value="1"/>
</dbReference>
<feature type="domain" description="WWE" evidence="10">
    <location>
        <begin position="1894"/>
        <end position="1981"/>
    </location>
</feature>
<dbReference type="PANTHER" id="PTHR18934:SF99">
    <property type="entry name" value="ATP-DEPENDENT RNA HELICASE DHX37-RELATED"/>
    <property type="match status" value="1"/>
</dbReference>
<evidence type="ECO:0000256" key="5">
    <source>
        <dbReference type="ARBA" id="ARBA00022840"/>
    </source>
</evidence>
<evidence type="ECO:0000259" key="10">
    <source>
        <dbReference type="PROSITE" id="PS50918"/>
    </source>
</evidence>
<keyword evidence="2" id="KW-0547">Nucleotide-binding</keyword>
<dbReference type="InterPro" id="IPR011545">
    <property type="entry name" value="DEAD/DEAH_box_helicase_dom"/>
</dbReference>
<dbReference type="EMBL" id="VJMH01007290">
    <property type="protein sequence ID" value="KAF0684383.1"/>
    <property type="molecule type" value="Genomic_DNA"/>
</dbReference>
<dbReference type="SMART" id="SM00678">
    <property type="entry name" value="WWE"/>
    <property type="match status" value="2"/>
</dbReference>
<dbReference type="SUPFAM" id="SSF57850">
    <property type="entry name" value="RING/U-box"/>
    <property type="match status" value="1"/>
</dbReference>
<sequence length="2419" mass="267372">MHSGGLNGPKSCRVCGFSSPDKATFFKHLTESQHGASPRFKCSDCSECFWDNRLLMEHRASKNHWTNAPSNAPKSAASVCSQCQRQFDSNADLKAHLKAENHYSKPRNINQPTPQAANDLEVPMATQVLATPLAQEEKQYKKHPRTTQAIKNKRPSSAPVVNKGNVVSIESAGTHSNHKKLSFVQANDSIVQVFTKLGLKNAEALAAETIAALGAGNALELREVFAAQPSDCNAQLREVLSQHPYFQPKGSSATGSTQALNTWPSDARGARITRQREANLPIFASREVFLERLRSERVLIVTAATGSGKTTQLPQYATDDPAFSSGRIVCTQPRALAAISIARRIGDEYDGPGVSSNNVGYTVGGGKAKLGDRIQLMTDAALVKLAQKEATLKSISVLIIDEAHERSLNTDLVLAIAKLVLAKRQNDFYVVVASATIDERPFLRFFFGDAQYIGREALKVPGKVFPISIEEQPIEYKKNRDYLPMLIKIVFQTLRDHPYGHCLVFLPGQNEIDQAIKLFERDRDTATWVTKALYGGLPHDKQAEVLAFNNDGGRLRMICFCTNVAETSLTVQGIGLVVDSGIAKEARYDVKRRMTVLEEVLISKSSADQRKGRSGRTGPGHCVRLFSYDALPRDQIQPEILRASLDLVVLQLLTLGYDPRTFPFMDRPADEDLDNAFQLMQSFDCLDERLRVTTFGHLLNVLPFDPRMSKFVVDCFALSQHAQPALKLAAEIAGILTAPGSLFFMGGGKGADTAASKAETKANIARRAAVHSSDLLFLLQVYQNWQRAGMDIDVATSTCAVCKKIVQRKGKVDSHCRPCRSAYTQEWSLNNKILSGIGRTVDGVVQTILDSKHFEKIAVRTNVDVDMAEIVGQALIGSFKEQLCQVIIPHNPSEGVFLCALKQRAVIQNTSAIAQKMGDKAQGQAKLYVAYEITKLPNGMFIADRLHPVSSLPPGMTVMEIELSYERKPLHISFMHDLKKWFLANYAEHEMMAGVAFEYGDRDLAVRVYCPAPWKPMVYSLCASVVDARIQHMLAYELTRCIGNGTALVTVRGGLVTESLESVGLACRIRVDQHLPENVQDDATFREWVVKTFKARVMNADAKKEIKWTKFFHADRNNGIVVFTNQDVATRAVRALAAFMSHDTQAKGLFTNLDENWGRAVLFSLQTNSPITKDELETQFGVQDILTVKNLTSTVTKLRINDLPMSTTKADLRQIVKVVRSINLVAHQGQSQTAYLEFDSAQEKDDAEAKLQQSLVMTTPYIKAYTNQSGNHKTKNVLPSFFQADGKATISRVSVVFTSSSAADAFVRKVGTGELPPAISKVQGQAIAFVDKWYCFDGVALVAAIENRFGVKGAVSTQKSGAKQKIEFTGASPVACGQAAQALAQSTAPSKVVFNDMAQQFLFTELHESGDLRRWAEELHLHAELKSPGPMGRRWRFLMVHGEPVRQGELMRRIGDAYDAFQHRFLQLPLGASVRLFLKGKVGDQALNNLKTEFQKDCHIETVKQTQCIQLYIRQGVDSTKAENMLQQATVTIHHVVNEFGSSVPAFSACVYCRSPTQKPQTLSICGHHACQGCLESALQDDTASDQLPLRCPSCDTILTVHDIPKNISIDATLAQSAQRYFQVNKPSRLGMCPQAECCSFIALPTDNPCDTYVKCTSCLVDLCVACGVVNAELHRGITCTAYAEKMRLVSHFDLEALFEGASKFVTDNWTPTTGCPVTIERNPNLQQGCLSLQRYLKGVRAMGQNGLEALKTSTMFVWHGTTEVAIAPICANGFDPKRRAGQVHGPGEYFGVNADVSLGYTRGVKRLIAAQVIRLGAHFKEVTGFCYVINNPQDWGLCYNLPVAVATYDATLPPVQFVSSPQSCRPVEVLVDELFQSGSSAASAKPIRGGVDATVREGATWQPPFRWQWLDDVGKFQTYSDSISTLLETAFAQSAQFRSTPYLTPHIVRYLDDRPQQYVINFEQMTQSNQATGFTRRIQRIKDDPDNKKYATALWQYASNDNVWQNVEEVAQVEIEKAFRAYVDFDGPPKRRVHVLRQTYEVNFVGGTQTNADSGTERRIRRVDATSLVATTETLKLILCRTSSVLGLVQSAPGIQIALEARLERASGVVGRISQSKKNVELSVDVTNPLHVLVTMVLHTKLARSMVAVLFGTLKTNIYDKCGDVFKVVNATGRHCQRILASNPRLAQLTYKQPPTKWQSRDDILLQIVHFTLWQQGTLDCYVYGGFVRDWVIRGESANDVDISVPSASAAQQLHRMLVDHVCRHTKLRAAASLEAKGSAMCLKLMDPLGALKTIEIDLVDRSRLKTVSPGVDCDAGNICLRGEGVVDKRYKEAGGEALPLAKCVRHCEKAQFVFFYDLTDPVSSGMAKQRLEKYLKRQWTCLTPLPESIVQSLPQTVRQYVKPKAKYTTRGGSEVAG</sequence>
<dbReference type="Pfam" id="PF00270">
    <property type="entry name" value="DEAD"/>
    <property type="match status" value="1"/>
</dbReference>
<dbReference type="SUPFAM" id="SSF117839">
    <property type="entry name" value="WWE domain"/>
    <property type="match status" value="2"/>
</dbReference>
<organism evidence="14 15">
    <name type="scientific">Aphanomyces stellatus</name>
    <dbReference type="NCBI Taxonomy" id="120398"/>
    <lineage>
        <taxon>Eukaryota</taxon>
        <taxon>Sar</taxon>
        <taxon>Stramenopiles</taxon>
        <taxon>Oomycota</taxon>
        <taxon>Saprolegniomycetes</taxon>
        <taxon>Saprolegniales</taxon>
        <taxon>Verrucalvaceae</taxon>
        <taxon>Aphanomyces</taxon>
    </lineage>
</organism>
<dbReference type="InterPro" id="IPR007502">
    <property type="entry name" value="Helicase-assoc_dom"/>
</dbReference>
<dbReference type="PROSITE" id="PS51192">
    <property type="entry name" value="HELICASE_ATP_BIND_1"/>
    <property type="match status" value="1"/>
</dbReference>